<reference evidence="1" key="1">
    <citation type="journal article" date="2023" name="Mol. Phylogenet. Evol.">
        <title>Genome-scale phylogeny and comparative genomics of the fungal order Sordariales.</title>
        <authorList>
            <person name="Hensen N."/>
            <person name="Bonometti L."/>
            <person name="Westerberg I."/>
            <person name="Brannstrom I.O."/>
            <person name="Guillou S."/>
            <person name="Cros-Aarteil S."/>
            <person name="Calhoun S."/>
            <person name="Haridas S."/>
            <person name="Kuo A."/>
            <person name="Mondo S."/>
            <person name="Pangilinan J."/>
            <person name="Riley R."/>
            <person name="LaButti K."/>
            <person name="Andreopoulos B."/>
            <person name="Lipzen A."/>
            <person name="Chen C."/>
            <person name="Yan M."/>
            <person name="Daum C."/>
            <person name="Ng V."/>
            <person name="Clum A."/>
            <person name="Steindorff A."/>
            <person name="Ohm R.A."/>
            <person name="Martin F."/>
            <person name="Silar P."/>
            <person name="Natvig D.O."/>
            <person name="Lalanne C."/>
            <person name="Gautier V."/>
            <person name="Ament-Velasquez S.L."/>
            <person name="Kruys A."/>
            <person name="Hutchinson M.I."/>
            <person name="Powell A.J."/>
            <person name="Barry K."/>
            <person name="Miller A.N."/>
            <person name="Grigoriev I.V."/>
            <person name="Debuchy R."/>
            <person name="Gladieux P."/>
            <person name="Hiltunen Thoren M."/>
            <person name="Johannesson H."/>
        </authorList>
    </citation>
    <scope>NUCLEOTIDE SEQUENCE</scope>
    <source>
        <strain evidence="1">CBS 955.72</strain>
    </source>
</reference>
<evidence type="ECO:0000313" key="2">
    <source>
        <dbReference type="Proteomes" id="UP001275084"/>
    </source>
</evidence>
<dbReference type="EMBL" id="JAUIQD010000008">
    <property type="protein sequence ID" value="KAK3341743.1"/>
    <property type="molecule type" value="Genomic_DNA"/>
</dbReference>
<gene>
    <name evidence="1" type="ORF">B0T25DRAFT_351907</name>
</gene>
<name>A0AAJ0H6Y0_9PEZI</name>
<proteinExistence type="predicted"/>
<dbReference type="AlphaFoldDB" id="A0AAJ0H6Y0"/>
<accession>A0AAJ0H6Y0</accession>
<reference evidence="1" key="2">
    <citation type="submission" date="2023-06" db="EMBL/GenBank/DDBJ databases">
        <authorList>
            <consortium name="Lawrence Berkeley National Laboratory"/>
            <person name="Haridas S."/>
            <person name="Hensen N."/>
            <person name="Bonometti L."/>
            <person name="Westerberg I."/>
            <person name="Brannstrom I.O."/>
            <person name="Guillou S."/>
            <person name="Cros-Aarteil S."/>
            <person name="Calhoun S."/>
            <person name="Kuo A."/>
            <person name="Mondo S."/>
            <person name="Pangilinan J."/>
            <person name="Riley R."/>
            <person name="Labutti K."/>
            <person name="Andreopoulos B."/>
            <person name="Lipzen A."/>
            <person name="Chen C."/>
            <person name="Yanf M."/>
            <person name="Daum C."/>
            <person name="Ng V."/>
            <person name="Clum A."/>
            <person name="Steindorff A."/>
            <person name="Ohm R."/>
            <person name="Martin F."/>
            <person name="Silar P."/>
            <person name="Natvig D."/>
            <person name="Lalanne C."/>
            <person name="Gautier V."/>
            <person name="Ament-Velasquez S.L."/>
            <person name="Kruys A."/>
            <person name="Hutchinson M.I."/>
            <person name="Powell A.J."/>
            <person name="Barry K."/>
            <person name="Miller A.N."/>
            <person name="Grigoriev I.V."/>
            <person name="Debuchy R."/>
            <person name="Gladieux P."/>
            <person name="Thoren M.H."/>
            <person name="Johannesson H."/>
        </authorList>
    </citation>
    <scope>NUCLEOTIDE SEQUENCE</scope>
    <source>
        <strain evidence="1">CBS 955.72</strain>
    </source>
</reference>
<comment type="caution">
    <text evidence="1">The sequence shown here is derived from an EMBL/GenBank/DDBJ whole genome shotgun (WGS) entry which is preliminary data.</text>
</comment>
<dbReference type="Proteomes" id="UP001275084">
    <property type="component" value="Unassembled WGS sequence"/>
</dbReference>
<keyword evidence="2" id="KW-1185">Reference proteome</keyword>
<evidence type="ECO:0000313" key="1">
    <source>
        <dbReference type="EMBL" id="KAK3341743.1"/>
    </source>
</evidence>
<sequence length="292" mass="31224">MLIAGMRIAGAQLVVSTFDGGAQRVMSGGSNDSSGAAKQMRARWTQMRSEWAVEVGSPVGARWARWVGCCQSQICAGLVDPRRSVAGLPKNQGTVSLPGLSSRLRGWGCPEITCEDEARGQRNKKRSGCLAGTGKALFYAVLQGIISWLAGRARQDTDAYANTDKGRLLGTVLQFQCGCLAPLASTRCLAKSKLLDKFLDAEPDGLCFGYCEPTVRSASDSTLLQCDREAFFLATLESSERLSVGDCRVARIPFFPTPVVLLTDVRPVTPQGVLGVKGQGGLGCVWVVWRSG</sequence>
<protein>
    <submittedName>
        <fullName evidence="1">Uncharacterized protein</fullName>
    </submittedName>
</protein>
<organism evidence="1 2">
    <name type="scientific">Lasiosphaeria hispida</name>
    <dbReference type="NCBI Taxonomy" id="260671"/>
    <lineage>
        <taxon>Eukaryota</taxon>
        <taxon>Fungi</taxon>
        <taxon>Dikarya</taxon>
        <taxon>Ascomycota</taxon>
        <taxon>Pezizomycotina</taxon>
        <taxon>Sordariomycetes</taxon>
        <taxon>Sordariomycetidae</taxon>
        <taxon>Sordariales</taxon>
        <taxon>Lasiosphaeriaceae</taxon>
        <taxon>Lasiosphaeria</taxon>
    </lineage>
</organism>